<dbReference type="SUPFAM" id="SSF55785">
    <property type="entry name" value="PYP-like sensor domain (PAS domain)"/>
    <property type="match status" value="1"/>
</dbReference>
<feature type="transmembrane region" description="Helical" evidence="13">
    <location>
        <begin position="38"/>
        <end position="56"/>
    </location>
</feature>
<keyword evidence="5" id="KW-0808">Transferase</keyword>
<comment type="catalytic activity">
    <reaction evidence="1">
        <text>ATP + protein L-histidine = ADP + protein N-phospho-L-histidine.</text>
        <dbReference type="EC" id="2.7.13.3"/>
    </reaction>
</comment>
<feature type="domain" description="PAS" evidence="14">
    <location>
        <begin position="120"/>
        <end position="190"/>
    </location>
</feature>
<dbReference type="SMART" id="SM00091">
    <property type="entry name" value="PAS"/>
    <property type="match status" value="1"/>
</dbReference>
<dbReference type="PANTHER" id="PTHR42878:SF7">
    <property type="entry name" value="SENSOR HISTIDINE KINASE GLRK"/>
    <property type="match status" value="1"/>
</dbReference>
<dbReference type="InterPro" id="IPR025201">
    <property type="entry name" value="KdpD_TM"/>
</dbReference>
<dbReference type="GO" id="GO:0000156">
    <property type="term" value="F:phosphorelay response regulator activity"/>
    <property type="evidence" value="ECO:0007669"/>
    <property type="project" value="TreeGrafter"/>
</dbReference>
<organism evidence="16 17">
    <name type="scientific">Pedobacter jejuensis</name>
    <dbReference type="NCBI Taxonomy" id="1268550"/>
    <lineage>
        <taxon>Bacteria</taxon>
        <taxon>Pseudomonadati</taxon>
        <taxon>Bacteroidota</taxon>
        <taxon>Sphingobacteriia</taxon>
        <taxon>Sphingobacteriales</taxon>
        <taxon>Sphingobacteriaceae</taxon>
        <taxon>Pedobacter</taxon>
    </lineage>
</organism>
<accession>A0A3N0BRX5</accession>
<keyword evidence="12 13" id="KW-0472">Membrane</keyword>
<evidence type="ECO:0000259" key="14">
    <source>
        <dbReference type="PROSITE" id="PS50112"/>
    </source>
</evidence>
<evidence type="ECO:0000256" key="3">
    <source>
        <dbReference type="ARBA" id="ARBA00012438"/>
    </source>
</evidence>
<comment type="subcellular location">
    <subcellularLocation>
        <location evidence="2">Membrane</location>
        <topology evidence="2">Multi-pass membrane protein</topology>
    </subcellularLocation>
</comment>
<gene>
    <name evidence="16" type="ORF">D7004_14380</name>
</gene>
<evidence type="ECO:0000259" key="15">
    <source>
        <dbReference type="PROSITE" id="PS50113"/>
    </source>
</evidence>
<evidence type="ECO:0000313" key="17">
    <source>
        <dbReference type="Proteomes" id="UP000274046"/>
    </source>
</evidence>
<dbReference type="Pfam" id="PF08447">
    <property type="entry name" value="PAS_3"/>
    <property type="match status" value="1"/>
</dbReference>
<dbReference type="PROSITE" id="PS50112">
    <property type="entry name" value="PAS"/>
    <property type="match status" value="1"/>
</dbReference>
<evidence type="ECO:0000256" key="5">
    <source>
        <dbReference type="ARBA" id="ARBA00022679"/>
    </source>
</evidence>
<evidence type="ECO:0000256" key="4">
    <source>
        <dbReference type="ARBA" id="ARBA00022553"/>
    </source>
</evidence>
<protein>
    <recommendedName>
        <fullName evidence="3">histidine kinase</fullName>
        <ecNumber evidence="3">2.7.13.3</ecNumber>
    </recommendedName>
</protein>
<dbReference type="OrthoDB" id="9813151at2"/>
<dbReference type="SUPFAM" id="SSF47384">
    <property type="entry name" value="Homodimeric domain of signal transducing histidine kinase"/>
    <property type="match status" value="1"/>
</dbReference>
<reference evidence="16 17" key="1">
    <citation type="submission" date="2018-10" db="EMBL/GenBank/DDBJ databases">
        <title>Genome sequencing of Pedobacter jejuensis TNB23.</title>
        <authorList>
            <person name="Cho Y.-J."/>
            <person name="Cho A."/>
            <person name="Kim O.-S."/>
        </authorList>
    </citation>
    <scope>NUCLEOTIDE SEQUENCE [LARGE SCALE GENOMIC DNA]</scope>
    <source>
        <strain evidence="16 17">TNB23</strain>
    </source>
</reference>
<dbReference type="Gene3D" id="3.30.450.20">
    <property type="entry name" value="PAS domain"/>
    <property type="match status" value="1"/>
</dbReference>
<feature type="transmembrane region" description="Helical" evidence="13">
    <location>
        <begin position="12"/>
        <end position="31"/>
    </location>
</feature>
<evidence type="ECO:0000256" key="11">
    <source>
        <dbReference type="ARBA" id="ARBA00023012"/>
    </source>
</evidence>
<evidence type="ECO:0000256" key="13">
    <source>
        <dbReference type="SAM" id="Phobius"/>
    </source>
</evidence>
<feature type="transmembrane region" description="Helical" evidence="13">
    <location>
        <begin position="62"/>
        <end position="81"/>
    </location>
</feature>
<evidence type="ECO:0000256" key="9">
    <source>
        <dbReference type="ARBA" id="ARBA00022840"/>
    </source>
</evidence>
<dbReference type="Pfam" id="PF13493">
    <property type="entry name" value="DUF4118"/>
    <property type="match status" value="1"/>
</dbReference>
<dbReference type="InterPro" id="IPR000700">
    <property type="entry name" value="PAS-assoc_C"/>
</dbReference>
<dbReference type="GO" id="GO:0007234">
    <property type="term" value="P:osmosensory signaling via phosphorelay pathway"/>
    <property type="evidence" value="ECO:0007669"/>
    <property type="project" value="TreeGrafter"/>
</dbReference>
<keyword evidence="11" id="KW-0902">Two-component regulatory system</keyword>
<dbReference type="InterPro" id="IPR035965">
    <property type="entry name" value="PAS-like_dom_sf"/>
</dbReference>
<dbReference type="GO" id="GO:0030295">
    <property type="term" value="F:protein kinase activator activity"/>
    <property type="evidence" value="ECO:0007669"/>
    <property type="project" value="TreeGrafter"/>
</dbReference>
<evidence type="ECO:0000256" key="2">
    <source>
        <dbReference type="ARBA" id="ARBA00004141"/>
    </source>
</evidence>
<evidence type="ECO:0000256" key="12">
    <source>
        <dbReference type="ARBA" id="ARBA00023136"/>
    </source>
</evidence>
<keyword evidence="7" id="KW-0547">Nucleotide-binding</keyword>
<dbReference type="SMART" id="SM00388">
    <property type="entry name" value="HisKA"/>
    <property type="match status" value="1"/>
</dbReference>
<dbReference type="GO" id="GO:0016020">
    <property type="term" value="C:membrane"/>
    <property type="evidence" value="ECO:0007669"/>
    <property type="project" value="UniProtKB-SubCell"/>
</dbReference>
<keyword evidence="17" id="KW-1185">Reference proteome</keyword>
<dbReference type="AlphaFoldDB" id="A0A3N0BRX5"/>
<dbReference type="PANTHER" id="PTHR42878">
    <property type="entry name" value="TWO-COMPONENT HISTIDINE KINASE"/>
    <property type="match status" value="1"/>
</dbReference>
<dbReference type="Gene3D" id="1.10.287.130">
    <property type="match status" value="1"/>
</dbReference>
<name>A0A3N0BRX5_9SPHI</name>
<feature type="domain" description="PAC" evidence="15">
    <location>
        <begin position="194"/>
        <end position="245"/>
    </location>
</feature>
<dbReference type="EMBL" id="RBEE01000041">
    <property type="protein sequence ID" value="RNL51421.1"/>
    <property type="molecule type" value="Genomic_DNA"/>
</dbReference>
<dbReference type="InterPro" id="IPR013655">
    <property type="entry name" value="PAS_fold_3"/>
</dbReference>
<evidence type="ECO:0000256" key="10">
    <source>
        <dbReference type="ARBA" id="ARBA00022989"/>
    </source>
</evidence>
<dbReference type="RefSeq" id="WP_123206552.1">
    <property type="nucleotide sequence ID" value="NZ_RBEE01000041.1"/>
</dbReference>
<dbReference type="Gene3D" id="1.20.120.620">
    <property type="entry name" value="Backbone structure of the membrane domain of e. Coli histidine kinase receptor kdpd"/>
    <property type="match status" value="1"/>
</dbReference>
<dbReference type="Pfam" id="PF00512">
    <property type="entry name" value="HisKA"/>
    <property type="match status" value="1"/>
</dbReference>
<keyword evidence="8" id="KW-0418">Kinase</keyword>
<sequence length="357" mass="40403">MRKLSTPEIPVYMRYVLSFGLVSIATIIKLYHFNMIGLSTPFLLYFGTVIVCSRWLGKGPAYFGISISLLAIIYFFMAPYGALAINHNQSIQLLLYTVEAWLLIGLSNALNESTKKNLTQMKLFEAIMAKSTDGIVVVDKDGKRTYCSPSVENVIGYSAEEYLKLPAWKLGHPDELERIKEQYKNLTESSGECMVLLHRMRHKNGKWIWVESRVTNSLDESGVASMIANFNNVTKRIETEQHLKDFIGIVSHELKSPLTSMKAYGQITLKKIDLKDDSGASTFALRMSHLTDRMLKLINDMLDVATINAGQLKLDIQKFDLNALVHEVVDSLQQTTDRHQLIINFSELQEISGDKEK</sequence>
<dbReference type="GO" id="GO:0005524">
    <property type="term" value="F:ATP binding"/>
    <property type="evidence" value="ECO:0007669"/>
    <property type="project" value="UniProtKB-KW"/>
</dbReference>
<dbReference type="CDD" id="cd00082">
    <property type="entry name" value="HisKA"/>
    <property type="match status" value="1"/>
</dbReference>
<dbReference type="EC" id="2.7.13.3" evidence="3"/>
<proteinExistence type="predicted"/>
<evidence type="ECO:0000256" key="6">
    <source>
        <dbReference type="ARBA" id="ARBA00022692"/>
    </source>
</evidence>
<comment type="caution">
    <text evidence="16">The sequence shown here is derived from an EMBL/GenBank/DDBJ whole genome shotgun (WGS) entry which is preliminary data.</text>
</comment>
<keyword evidence="4" id="KW-0597">Phosphoprotein</keyword>
<dbReference type="InterPro" id="IPR050351">
    <property type="entry name" value="BphY/WalK/GraS-like"/>
</dbReference>
<evidence type="ECO:0000256" key="8">
    <source>
        <dbReference type="ARBA" id="ARBA00022777"/>
    </source>
</evidence>
<keyword evidence="9" id="KW-0067">ATP-binding</keyword>
<dbReference type="GO" id="GO:0000155">
    <property type="term" value="F:phosphorelay sensor kinase activity"/>
    <property type="evidence" value="ECO:0007669"/>
    <property type="project" value="InterPro"/>
</dbReference>
<dbReference type="InterPro" id="IPR003661">
    <property type="entry name" value="HisK_dim/P_dom"/>
</dbReference>
<dbReference type="InterPro" id="IPR038318">
    <property type="entry name" value="KdpD_sf"/>
</dbReference>
<dbReference type="PROSITE" id="PS50113">
    <property type="entry name" value="PAC"/>
    <property type="match status" value="1"/>
</dbReference>
<dbReference type="NCBIfam" id="TIGR00229">
    <property type="entry name" value="sensory_box"/>
    <property type="match status" value="1"/>
</dbReference>
<evidence type="ECO:0000313" key="16">
    <source>
        <dbReference type="EMBL" id="RNL51421.1"/>
    </source>
</evidence>
<dbReference type="Proteomes" id="UP000274046">
    <property type="component" value="Unassembled WGS sequence"/>
</dbReference>
<evidence type="ECO:0000256" key="7">
    <source>
        <dbReference type="ARBA" id="ARBA00022741"/>
    </source>
</evidence>
<keyword evidence="6 13" id="KW-0812">Transmembrane</keyword>
<evidence type="ECO:0000256" key="1">
    <source>
        <dbReference type="ARBA" id="ARBA00000085"/>
    </source>
</evidence>
<keyword evidence="10 13" id="KW-1133">Transmembrane helix</keyword>
<dbReference type="InterPro" id="IPR036097">
    <property type="entry name" value="HisK_dim/P_sf"/>
</dbReference>
<dbReference type="CDD" id="cd00130">
    <property type="entry name" value="PAS"/>
    <property type="match status" value="1"/>
</dbReference>
<dbReference type="InterPro" id="IPR000014">
    <property type="entry name" value="PAS"/>
</dbReference>